<dbReference type="InterPro" id="IPR052353">
    <property type="entry name" value="Benzoxazolinone_Detox_Enz"/>
</dbReference>
<evidence type="ECO:0000313" key="4">
    <source>
        <dbReference type="Proteomes" id="UP001500886"/>
    </source>
</evidence>
<reference evidence="3 4" key="1">
    <citation type="journal article" date="2019" name="Int. J. Syst. Evol. Microbiol.">
        <title>The Global Catalogue of Microorganisms (GCM) 10K type strain sequencing project: providing services to taxonomists for standard genome sequencing and annotation.</title>
        <authorList>
            <consortium name="The Broad Institute Genomics Platform"/>
            <consortium name="The Broad Institute Genome Sequencing Center for Infectious Disease"/>
            <person name="Wu L."/>
            <person name="Ma J."/>
        </authorList>
    </citation>
    <scope>NUCLEOTIDE SEQUENCE [LARGE SCALE GENOMIC DNA]</scope>
    <source>
        <strain evidence="3 4">JCM 4542</strain>
    </source>
</reference>
<dbReference type="InterPro" id="IPR011037">
    <property type="entry name" value="Pyrv_Knase-like_insert_dom_sf"/>
</dbReference>
<dbReference type="Gene3D" id="2.40.33.20">
    <property type="entry name" value="PK beta-barrel domain-like"/>
    <property type="match status" value="1"/>
</dbReference>
<evidence type="ECO:0000313" key="3">
    <source>
        <dbReference type="EMBL" id="GAA2715594.1"/>
    </source>
</evidence>
<dbReference type="EMBL" id="BAAASL010000008">
    <property type="protein sequence ID" value="GAA2715594.1"/>
    <property type="molecule type" value="Genomic_DNA"/>
</dbReference>
<dbReference type="Proteomes" id="UP001500886">
    <property type="component" value="Unassembled WGS sequence"/>
</dbReference>
<feature type="region of interest" description="Disordered" evidence="1">
    <location>
        <begin position="222"/>
        <end position="245"/>
    </location>
</feature>
<dbReference type="PANTHER" id="PTHR30212:SF2">
    <property type="entry name" value="PROTEIN YIIM"/>
    <property type="match status" value="1"/>
</dbReference>
<feature type="region of interest" description="Disordered" evidence="1">
    <location>
        <begin position="11"/>
        <end position="32"/>
    </location>
</feature>
<dbReference type="SUPFAM" id="SSF50800">
    <property type="entry name" value="PK beta-barrel domain-like"/>
    <property type="match status" value="1"/>
</dbReference>
<protein>
    <submittedName>
        <fullName evidence="3">MOSC domain-containing protein</fullName>
    </submittedName>
</protein>
<evidence type="ECO:0000256" key="1">
    <source>
        <dbReference type="SAM" id="MobiDB-lite"/>
    </source>
</evidence>
<gene>
    <name evidence="3" type="ORF">GCM10010315_25010</name>
</gene>
<dbReference type="InterPro" id="IPR005302">
    <property type="entry name" value="MoCF_Sase_C"/>
</dbReference>
<organism evidence="3 4">
    <name type="scientific">Streptomyces luteosporeus</name>
    <dbReference type="NCBI Taxonomy" id="173856"/>
    <lineage>
        <taxon>Bacteria</taxon>
        <taxon>Bacillati</taxon>
        <taxon>Actinomycetota</taxon>
        <taxon>Actinomycetes</taxon>
        <taxon>Kitasatosporales</taxon>
        <taxon>Streptomycetaceae</taxon>
        <taxon>Streptomyces</taxon>
    </lineage>
</organism>
<dbReference type="PROSITE" id="PS51340">
    <property type="entry name" value="MOSC"/>
    <property type="match status" value="1"/>
</dbReference>
<accession>A0ABN3TTG4</accession>
<dbReference type="Pfam" id="PF03473">
    <property type="entry name" value="MOSC"/>
    <property type="match status" value="1"/>
</dbReference>
<name>A0ABN3TTG4_9ACTN</name>
<feature type="domain" description="MOSC" evidence="2">
    <location>
        <begin position="34"/>
        <end position="177"/>
    </location>
</feature>
<sequence>MYVISVNVGRNGTHDRPGHEGAFTPGLPSGIDKRPVDGPVAVTAPGPRGVGGSGLAGDAIADLRYHGGDHQAVYAFAREDLDGWERELGRPLPAGSFGENLTTRGLDVNGARIGERWRIGTDLLLEVTAPRIPCRKFADWLNEAGWVRRFTQQAAPGAYLRVLVPGAVRAGDPVTVEHRPGHQVTIAYAFRALTTERALLPGLLAAGEALPPHLREKALAYGPASAPAPAPAPAPAETRETMARM</sequence>
<comment type="caution">
    <text evidence="3">The sequence shown here is derived from an EMBL/GenBank/DDBJ whole genome shotgun (WGS) entry which is preliminary data.</text>
</comment>
<dbReference type="PANTHER" id="PTHR30212">
    <property type="entry name" value="PROTEIN YIIM"/>
    <property type="match status" value="1"/>
</dbReference>
<dbReference type="RefSeq" id="WP_344435115.1">
    <property type="nucleotide sequence ID" value="NZ_BAAASL010000008.1"/>
</dbReference>
<evidence type="ECO:0000259" key="2">
    <source>
        <dbReference type="PROSITE" id="PS51340"/>
    </source>
</evidence>
<proteinExistence type="predicted"/>
<keyword evidence="4" id="KW-1185">Reference proteome</keyword>